<reference evidence="1" key="1">
    <citation type="submission" date="2023-12" db="EMBL/GenBank/DDBJ databases">
        <title>Genome assembly of Anisodus tanguticus.</title>
        <authorList>
            <person name="Wang Y.-J."/>
        </authorList>
    </citation>
    <scope>NUCLEOTIDE SEQUENCE</scope>
    <source>
        <strain evidence="1">KB-2021</strain>
        <tissue evidence="1">Leaf</tissue>
    </source>
</reference>
<keyword evidence="2" id="KW-1185">Reference proteome</keyword>
<accession>A0AAE1VN05</accession>
<protein>
    <submittedName>
        <fullName evidence="1">Uncharacterized protein</fullName>
    </submittedName>
</protein>
<gene>
    <name evidence="1" type="ORF">RND71_009536</name>
</gene>
<sequence>MTTPLLVDPVAQLSADILMDLQSEGITASVTQEVLPAAEQQLEDTLAIDTQAFSEIPSVVVDEPLLDAERGFPKELGADENCKWQKENTVGRKVTNGMDLANILTNVASIASTGLELNLVFVRNINGDTRKIMLVIATLFAINHKEL</sequence>
<name>A0AAE1VN05_9SOLA</name>
<evidence type="ECO:0000313" key="1">
    <source>
        <dbReference type="EMBL" id="KAK4370061.1"/>
    </source>
</evidence>
<dbReference type="AlphaFoldDB" id="A0AAE1VN05"/>
<evidence type="ECO:0000313" key="2">
    <source>
        <dbReference type="Proteomes" id="UP001291623"/>
    </source>
</evidence>
<comment type="caution">
    <text evidence="1">The sequence shown here is derived from an EMBL/GenBank/DDBJ whole genome shotgun (WGS) entry which is preliminary data.</text>
</comment>
<proteinExistence type="predicted"/>
<dbReference type="EMBL" id="JAVYJV010000005">
    <property type="protein sequence ID" value="KAK4370061.1"/>
    <property type="molecule type" value="Genomic_DNA"/>
</dbReference>
<organism evidence="1 2">
    <name type="scientific">Anisodus tanguticus</name>
    <dbReference type="NCBI Taxonomy" id="243964"/>
    <lineage>
        <taxon>Eukaryota</taxon>
        <taxon>Viridiplantae</taxon>
        <taxon>Streptophyta</taxon>
        <taxon>Embryophyta</taxon>
        <taxon>Tracheophyta</taxon>
        <taxon>Spermatophyta</taxon>
        <taxon>Magnoliopsida</taxon>
        <taxon>eudicotyledons</taxon>
        <taxon>Gunneridae</taxon>
        <taxon>Pentapetalae</taxon>
        <taxon>asterids</taxon>
        <taxon>lamiids</taxon>
        <taxon>Solanales</taxon>
        <taxon>Solanaceae</taxon>
        <taxon>Solanoideae</taxon>
        <taxon>Hyoscyameae</taxon>
        <taxon>Anisodus</taxon>
    </lineage>
</organism>
<dbReference type="Proteomes" id="UP001291623">
    <property type="component" value="Unassembled WGS sequence"/>
</dbReference>